<dbReference type="Proteomes" id="UP000440498">
    <property type="component" value="Unassembled WGS sequence"/>
</dbReference>
<keyword evidence="2" id="KW-1185">Reference proteome</keyword>
<gene>
    <name evidence="1" type="ORF">GEV02_13600</name>
</gene>
<evidence type="ECO:0000313" key="1">
    <source>
        <dbReference type="EMBL" id="MQA39186.1"/>
    </source>
</evidence>
<name>A0A6A7N2G4_9BURK</name>
<organism evidence="1 2">
    <name type="scientific">Rugamonas aquatica</name>
    <dbReference type="NCBI Taxonomy" id="2743357"/>
    <lineage>
        <taxon>Bacteria</taxon>
        <taxon>Pseudomonadati</taxon>
        <taxon>Pseudomonadota</taxon>
        <taxon>Betaproteobacteria</taxon>
        <taxon>Burkholderiales</taxon>
        <taxon>Oxalobacteraceae</taxon>
        <taxon>Telluria group</taxon>
        <taxon>Rugamonas</taxon>
    </lineage>
</organism>
<comment type="caution">
    <text evidence="1">The sequence shown here is derived from an EMBL/GenBank/DDBJ whole genome shotgun (WGS) entry which is preliminary data.</text>
</comment>
<evidence type="ECO:0008006" key="3">
    <source>
        <dbReference type="Google" id="ProtNLM"/>
    </source>
</evidence>
<dbReference type="EMBL" id="WHUG01000004">
    <property type="protein sequence ID" value="MQA39186.1"/>
    <property type="molecule type" value="Genomic_DNA"/>
</dbReference>
<proteinExistence type="predicted"/>
<dbReference type="AlphaFoldDB" id="A0A6A7N2G4"/>
<dbReference type="RefSeq" id="WP_152838458.1">
    <property type="nucleotide sequence ID" value="NZ_WHUG01000004.1"/>
</dbReference>
<accession>A0A6A7N2G4</accession>
<sequence length="117" mass="12675">MTKSERASQIWAVLAFAAKNRQSLTYGILSKLIGVPAAGLGKLLEPIQSYCLIEGLPPLTILVVQQDTGLPGSGFTGAKAEEFAKDQMKVFSFDWIELGNPQPEKLEKAVQERPSNG</sequence>
<reference evidence="1 2" key="1">
    <citation type="submission" date="2019-10" db="EMBL/GenBank/DDBJ databases">
        <title>Two novel species isolated from a subtropical stream in China.</title>
        <authorList>
            <person name="Lu H."/>
        </authorList>
    </citation>
    <scope>NUCLEOTIDE SEQUENCE [LARGE SCALE GENOMIC DNA]</scope>
    <source>
        <strain evidence="1 2">FT29W</strain>
    </source>
</reference>
<evidence type="ECO:0000313" key="2">
    <source>
        <dbReference type="Proteomes" id="UP000440498"/>
    </source>
</evidence>
<protein>
    <recommendedName>
        <fullName evidence="3">DNA-binding protein</fullName>
    </recommendedName>
</protein>